<dbReference type="AlphaFoldDB" id="A0AAP5KSM6"/>
<dbReference type="EMBL" id="JARPYT010000012">
    <property type="protein sequence ID" value="MDT2637693.1"/>
    <property type="molecule type" value="Genomic_DNA"/>
</dbReference>
<organism evidence="2 3">
    <name type="scientific">Enterococcus dongliensis</name>
    <dbReference type="NCBI Taxonomy" id="2559925"/>
    <lineage>
        <taxon>Bacteria</taxon>
        <taxon>Bacillati</taxon>
        <taxon>Bacillota</taxon>
        <taxon>Bacilli</taxon>
        <taxon>Lactobacillales</taxon>
        <taxon>Enterococcaceae</taxon>
        <taxon>Enterococcus</taxon>
    </lineage>
</organism>
<evidence type="ECO:0000313" key="1">
    <source>
        <dbReference type="EMBL" id="MDT2597887.1"/>
    </source>
</evidence>
<proteinExistence type="predicted"/>
<sequence>MEEKDLDLLMDSDLFLLNMDGKNLINRIKKYPNHLSGKAAVYHSSNDT</sequence>
<evidence type="ECO:0000313" key="2">
    <source>
        <dbReference type="EMBL" id="MDT2637693.1"/>
    </source>
</evidence>
<evidence type="ECO:0000313" key="3">
    <source>
        <dbReference type="Proteomes" id="UP001245561"/>
    </source>
</evidence>
<dbReference type="RefSeq" id="WP_170999819.1">
    <property type="nucleotide sequence ID" value="NZ_JARPYR010000038.1"/>
</dbReference>
<name>A0AAP5KSM6_9ENTE</name>
<keyword evidence="4" id="KW-1185">Reference proteome</keyword>
<dbReference type="Proteomes" id="UP001245561">
    <property type="component" value="Unassembled WGS sequence"/>
</dbReference>
<reference evidence="2 4" key="1">
    <citation type="submission" date="2023-03" db="EMBL/GenBank/DDBJ databases">
        <authorList>
            <person name="Shen W."/>
            <person name="Cai J."/>
        </authorList>
    </citation>
    <scope>NUCLEOTIDE SEQUENCE</scope>
    <source>
        <strain evidence="2">P55-2</strain>
        <strain evidence="1 4">P72-2</strain>
    </source>
</reference>
<dbReference type="Proteomes" id="UP001256547">
    <property type="component" value="Unassembled WGS sequence"/>
</dbReference>
<dbReference type="EMBL" id="JARPYR010000038">
    <property type="protein sequence ID" value="MDT2597887.1"/>
    <property type="molecule type" value="Genomic_DNA"/>
</dbReference>
<protein>
    <submittedName>
        <fullName evidence="2">Uncharacterized protein</fullName>
    </submittedName>
</protein>
<accession>A0AAP5KSM6</accession>
<evidence type="ECO:0000313" key="4">
    <source>
        <dbReference type="Proteomes" id="UP001256547"/>
    </source>
</evidence>
<gene>
    <name evidence="2" type="ORF">P7D36_09335</name>
    <name evidence="1" type="ORF">P7D39_12850</name>
</gene>
<comment type="caution">
    <text evidence="2">The sequence shown here is derived from an EMBL/GenBank/DDBJ whole genome shotgun (WGS) entry which is preliminary data.</text>
</comment>